<accession>A0A7C3RAM9</accession>
<reference evidence="2" key="1">
    <citation type="journal article" date="2020" name="mSystems">
        <title>Genome- and Community-Level Interaction Insights into Carbon Utilization and Element Cycling Functions of Hydrothermarchaeota in Hydrothermal Sediment.</title>
        <authorList>
            <person name="Zhou Z."/>
            <person name="Liu Y."/>
            <person name="Xu W."/>
            <person name="Pan J."/>
            <person name="Luo Z.H."/>
            <person name="Li M."/>
        </authorList>
    </citation>
    <scope>NUCLEOTIDE SEQUENCE [LARGE SCALE GENOMIC DNA]</scope>
    <source>
        <strain evidence="2">SpSt-87</strain>
    </source>
</reference>
<name>A0A7C3RAM9_ARCFL</name>
<gene>
    <name evidence="2" type="ORF">ENW66_00600</name>
</gene>
<feature type="transmembrane region" description="Helical" evidence="1">
    <location>
        <begin position="12"/>
        <end position="33"/>
    </location>
</feature>
<evidence type="ECO:0000313" key="2">
    <source>
        <dbReference type="EMBL" id="HFW31443.1"/>
    </source>
</evidence>
<sequence>MNTEGRLSLDMLIGLSIFLVTFIFIAQFLPTVFADIRSEISLAHEAYKVTVLLVETEGAWSNGTHNGTNWEDYESQWGNDSFIFLPGLTKGEPDYVDFRKLKALQNATSRHYDKVREMLGLKTLGREYNFHVSLESLDSKPYNRTLVKDRNDNVVLDAGAQIPLSGYISRYERNVWIDSIYDLVGTYNIGSPGPANIFLCKKETTGSENDITCNLTHPVKFFEIYVEGKSGPAEPWWLSICLYREEPGQGACSSKIDDYLTIYINDSKVWSDQLQPKKTYPLTDVLRNILSNEGWEYGDPVYLKFRIKNTDSYLNASSTIDYLAGKAVAKLVVYVW</sequence>
<dbReference type="EMBL" id="DTLB01000001">
    <property type="protein sequence ID" value="HFW31443.1"/>
    <property type="molecule type" value="Genomic_DNA"/>
</dbReference>
<comment type="caution">
    <text evidence="2">The sequence shown here is derived from an EMBL/GenBank/DDBJ whole genome shotgun (WGS) entry which is preliminary data.</text>
</comment>
<keyword evidence="1" id="KW-1133">Transmembrane helix</keyword>
<keyword evidence="1" id="KW-0472">Membrane</keyword>
<organism evidence="2">
    <name type="scientific">Archaeoglobus fulgidus</name>
    <dbReference type="NCBI Taxonomy" id="2234"/>
    <lineage>
        <taxon>Archaea</taxon>
        <taxon>Methanobacteriati</taxon>
        <taxon>Methanobacteriota</taxon>
        <taxon>Archaeoglobi</taxon>
        <taxon>Archaeoglobales</taxon>
        <taxon>Archaeoglobaceae</taxon>
        <taxon>Archaeoglobus</taxon>
    </lineage>
</organism>
<protein>
    <submittedName>
        <fullName evidence="2">Uncharacterized protein</fullName>
    </submittedName>
</protein>
<keyword evidence="1" id="KW-0812">Transmembrane</keyword>
<proteinExistence type="predicted"/>
<dbReference type="AlphaFoldDB" id="A0A7C3RAM9"/>
<evidence type="ECO:0000256" key="1">
    <source>
        <dbReference type="SAM" id="Phobius"/>
    </source>
</evidence>